<name>A0A2U8P3Q6_9BRAD</name>
<sequence>MLWFFDGVLAMPQTGDGAKSIVCHRSGGELPLPLAGEGWGEGFASRETPSEERALTRAFGAISPASGRGSDRTRGEIKFDNWR</sequence>
<dbReference type="AlphaFoldDB" id="A0A2U8P3Q6"/>
<evidence type="ECO:0000313" key="3">
    <source>
        <dbReference type="Proteomes" id="UP000215703"/>
    </source>
</evidence>
<feature type="compositionally biased region" description="Basic and acidic residues" evidence="1">
    <location>
        <begin position="69"/>
        <end position="83"/>
    </location>
</feature>
<feature type="region of interest" description="Disordered" evidence="1">
    <location>
        <begin position="60"/>
        <end position="83"/>
    </location>
</feature>
<proteinExistence type="predicted"/>
<accession>A0A2U8P3Q6</accession>
<dbReference type="Proteomes" id="UP000215703">
    <property type="component" value="Chromosome"/>
</dbReference>
<gene>
    <name evidence="2" type="ORF">CIT37_09175</name>
</gene>
<evidence type="ECO:0000313" key="2">
    <source>
        <dbReference type="EMBL" id="AWL92353.1"/>
    </source>
</evidence>
<reference evidence="2 3" key="1">
    <citation type="journal article" date="2014" name="Int. J. Syst. Evol. Microbiol.">
        <title>Bradyrhizobium ottawaense sp. nov., a symbiotic nitrogen fixing bacterium from root nodules of soybeans in Canada.</title>
        <authorList>
            <person name="Yu X."/>
            <person name="Cloutier S."/>
            <person name="Tambong J.T."/>
            <person name="Bromfield E.S."/>
        </authorList>
    </citation>
    <scope>NUCLEOTIDE SEQUENCE [LARGE SCALE GENOMIC DNA]</scope>
    <source>
        <strain evidence="2 3">OO99</strain>
    </source>
</reference>
<protein>
    <submittedName>
        <fullName evidence="2">Uncharacterized protein</fullName>
    </submittedName>
</protein>
<reference evidence="2 3" key="2">
    <citation type="journal article" date="2017" name="Syst. Appl. Microbiol.">
        <title>Soybeans inoculated with root zone soils of Canadian native legumes harbour diverse and novel Bradyrhizobium spp. that possess agricultural potential.</title>
        <authorList>
            <person name="Bromfield E.S.P."/>
            <person name="Cloutier S."/>
            <person name="Tambong J.T."/>
            <person name="Tran Thi T.V."/>
        </authorList>
    </citation>
    <scope>NUCLEOTIDE SEQUENCE [LARGE SCALE GENOMIC DNA]</scope>
    <source>
        <strain evidence="2 3">OO99</strain>
    </source>
</reference>
<evidence type="ECO:0000256" key="1">
    <source>
        <dbReference type="SAM" id="MobiDB-lite"/>
    </source>
</evidence>
<organism evidence="2 3">
    <name type="scientific">Bradyrhizobium ottawaense</name>
    <dbReference type="NCBI Taxonomy" id="931866"/>
    <lineage>
        <taxon>Bacteria</taxon>
        <taxon>Pseudomonadati</taxon>
        <taxon>Pseudomonadota</taxon>
        <taxon>Alphaproteobacteria</taxon>
        <taxon>Hyphomicrobiales</taxon>
        <taxon>Nitrobacteraceae</taxon>
        <taxon>Bradyrhizobium</taxon>
    </lineage>
</organism>
<dbReference type="EMBL" id="CP029425">
    <property type="protein sequence ID" value="AWL92353.1"/>
    <property type="molecule type" value="Genomic_DNA"/>
</dbReference>